<dbReference type="GO" id="GO:0009986">
    <property type="term" value="C:cell surface"/>
    <property type="evidence" value="ECO:0007669"/>
    <property type="project" value="UniProtKB-SubCell"/>
</dbReference>
<feature type="transmembrane region" description="Helical" evidence="3">
    <location>
        <begin position="12"/>
        <end position="32"/>
    </location>
</feature>
<evidence type="ECO:0000313" key="4">
    <source>
        <dbReference type="EMBL" id="TWI55991.1"/>
    </source>
</evidence>
<sequence>MNTVYWRSNERGFTLIEMLLALSISLLIMLLLPSLVKTIGSGHELEHDFSRDVSLFFNHLSRDVREAQTVETGVNMLLIDKGSRGHYLIELTPSNQVRRTLNGAGHVLLLENVHSFHCQLSGQMVFCEVELLNGKKWSRSMFNPYPPLTREEG</sequence>
<organism evidence="4 5">
    <name type="scientific">Halalkalibacter nanhaiisediminis</name>
    <dbReference type="NCBI Taxonomy" id="688079"/>
    <lineage>
        <taxon>Bacteria</taxon>
        <taxon>Bacillati</taxon>
        <taxon>Bacillota</taxon>
        <taxon>Bacilli</taxon>
        <taxon>Bacillales</taxon>
        <taxon>Bacillaceae</taxon>
        <taxon>Halalkalibacter</taxon>
    </lineage>
</organism>
<evidence type="ECO:0000256" key="3">
    <source>
        <dbReference type="SAM" id="Phobius"/>
    </source>
</evidence>
<evidence type="ECO:0000256" key="2">
    <source>
        <dbReference type="ARBA" id="ARBA00023287"/>
    </source>
</evidence>
<dbReference type="Pfam" id="PF15980">
    <property type="entry name" value="ComGF"/>
    <property type="match status" value="1"/>
</dbReference>
<dbReference type="PROSITE" id="PS00409">
    <property type="entry name" value="PROKAR_NTER_METHYL"/>
    <property type="match status" value="1"/>
</dbReference>
<dbReference type="OrthoDB" id="2361316at2"/>
<keyword evidence="2" id="KW-0178">Competence</keyword>
<comment type="caution">
    <text evidence="4">The sequence shown here is derived from an EMBL/GenBank/DDBJ whole genome shotgun (WGS) entry which is preliminary data.</text>
</comment>
<accession>A0A562QGX4</accession>
<dbReference type="AlphaFoldDB" id="A0A562QGX4"/>
<keyword evidence="3" id="KW-0812">Transmembrane</keyword>
<name>A0A562QGX4_9BACI</name>
<evidence type="ECO:0000256" key="1">
    <source>
        <dbReference type="ARBA" id="ARBA00004241"/>
    </source>
</evidence>
<dbReference type="RefSeq" id="WP_158640039.1">
    <property type="nucleotide sequence ID" value="NZ_VLKZ01000006.1"/>
</dbReference>
<dbReference type="EMBL" id="VLKZ01000006">
    <property type="protein sequence ID" value="TWI55991.1"/>
    <property type="molecule type" value="Genomic_DNA"/>
</dbReference>
<keyword evidence="3" id="KW-1133">Transmembrane helix</keyword>
<evidence type="ECO:0000313" key="5">
    <source>
        <dbReference type="Proteomes" id="UP000315711"/>
    </source>
</evidence>
<dbReference type="Pfam" id="PF07963">
    <property type="entry name" value="N_methyl"/>
    <property type="match status" value="1"/>
</dbReference>
<dbReference type="GO" id="GO:0030420">
    <property type="term" value="P:establishment of competence for transformation"/>
    <property type="evidence" value="ECO:0007669"/>
    <property type="project" value="UniProtKB-KW"/>
</dbReference>
<keyword evidence="5" id="KW-1185">Reference proteome</keyword>
<dbReference type="NCBIfam" id="TIGR02532">
    <property type="entry name" value="IV_pilin_GFxxxE"/>
    <property type="match status" value="1"/>
</dbReference>
<dbReference type="InterPro" id="IPR016977">
    <property type="entry name" value="ComGF"/>
</dbReference>
<proteinExistence type="predicted"/>
<reference evidence="4 5" key="1">
    <citation type="journal article" date="2015" name="Stand. Genomic Sci.">
        <title>Genomic Encyclopedia of Bacterial and Archaeal Type Strains, Phase III: the genomes of soil and plant-associated and newly described type strains.</title>
        <authorList>
            <person name="Whitman W.B."/>
            <person name="Woyke T."/>
            <person name="Klenk H.P."/>
            <person name="Zhou Y."/>
            <person name="Lilburn T.G."/>
            <person name="Beck B.J."/>
            <person name="De Vos P."/>
            <person name="Vandamme P."/>
            <person name="Eisen J.A."/>
            <person name="Garrity G."/>
            <person name="Hugenholtz P."/>
            <person name="Kyrpides N.C."/>
        </authorList>
    </citation>
    <scope>NUCLEOTIDE SEQUENCE [LARGE SCALE GENOMIC DNA]</scope>
    <source>
        <strain evidence="4 5">CGMCC 1.10116</strain>
    </source>
</reference>
<gene>
    <name evidence="4" type="ORF">IQ10_02560</name>
</gene>
<comment type="subcellular location">
    <subcellularLocation>
        <location evidence="1">Cell surface</location>
    </subcellularLocation>
</comment>
<dbReference type="Proteomes" id="UP000315711">
    <property type="component" value="Unassembled WGS sequence"/>
</dbReference>
<keyword evidence="3" id="KW-0472">Membrane</keyword>
<protein>
    <submittedName>
        <fullName evidence="4">Prepilin-type N-terminal cleavage/methylation domain-containing protein</fullName>
    </submittedName>
</protein>
<dbReference type="InterPro" id="IPR012902">
    <property type="entry name" value="N_methyl_site"/>
</dbReference>